<gene>
    <name evidence="12" type="ORF">CGL56_14055</name>
</gene>
<proteinExistence type="predicted"/>
<evidence type="ECO:0000256" key="1">
    <source>
        <dbReference type="ARBA" id="ARBA00000085"/>
    </source>
</evidence>
<dbReference type="SMART" id="SM00387">
    <property type="entry name" value="HATPase_c"/>
    <property type="match status" value="1"/>
</dbReference>
<evidence type="ECO:0000256" key="2">
    <source>
        <dbReference type="ARBA" id="ARBA00012438"/>
    </source>
</evidence>
<evidence type="ECO:0000256" key="3">
    <source>
        <dbReference type="ARBA" id="ARBA00022553"/>
    </source>
</evidence>
<evidence type="ECO:0000313" key="12">
    <source>
        <dbReference type="EMBL" id="PHK97933.1"/>
    </source>
</evidence>
<reference evidence="12 13" key="1">
    <citation type="submission" date="2017-10" db="EMBL/GenBank/DDBJ databases">
        <title>The draft genome sequence of Lewinella marina KCTC 32374.</title>
        <authorList>
            <person name="Wang K."/>
        </authorList>
    </citation>
    <scope>NUCLEOTIDE SEQUENCE [LARGE SCALE GENOMIC DNA]</scope>
    <source>
        <strain evidence="12 13">MKG-38</strain>
    </source>
</reference>
<dbReference type="PANTHER" id="PTHR41523:SF8">
    <property type="entry name" value="ETHYLENE RESPONSE SENSOR PROTEIN"/>
    <property type="match status" value="1"/>
</dbReference>
<dbReference type="InterPro" id="IPR003594">
    <property type="entry name" value="HATPase_dom"/>
</dbReference>
<dbReference type="InterPro" id="IPR011495">
    <property type="entry name" value="Sig_transdc_His_kin_sub2_dim/P"/>
</dbReference>
<feature type="chain" id="PRO_5013834091" description="histidine kinase" evidence="10">
    <location>
        <begin position="24"/>
        <end position="618"/>
    </location>
</feature>
<keyword evidence="13" id="KW-1185">Reference proteome</keyword>
<feature type="signal peptide" evidence="10">
    <location>
        <begin position="1"/>
        <end position="23"/>
    </location>
</feature>
<comment type="caution">
    <text evidence="12">The sequence shown here is derived from an EMBL/GenBank/DDBJ whole genome shotgun (WGS) entry which is preliminary data.</text>
</comment>
<feature type="region of interest" description="Disordered" evidence="8">
    <location>
        <begin position="597"/>
        <end position="618"/>
    </location>
</feature>
<evidence type="ECO:0000313" key="13">
    <source>
        <dbReference type="Proteomes" id="UP000226437"/>
    </source>
</evidence>
<dbReference type="GO" id="GO:0005524">
    <property type="term" value="F:ATP binding"/>
    <property type="evidence" value="ECO:0007669"/>
    <property type="project" value="UniProtKB-KW"/>
</dbReference>
<protein>
    <recommendedName>
        <fullName evidence="2">histidine kinase</fullName>
        <ecNumber evidence="2">2.7.13.3</ecNumber>
    </recommendedName>
</protein>
<evidence type="ECO:0000256" key="4">
    <source>
        <dbReference type="ARBA" id="ARBA00022679"/>
    </source>
</evidence>
<keyword evidence="6" id="KW-0418">Kinase</keyword>
<comment type="catalytic activity">
    <reaction evidence="1">
        <text>ATP + protein L-histidine = ADP + protein N-phospho-L-histidine.</text>
        <dbReference type="EC" id="2.7.13.3"/>
    </reaction>
</comment>
<keyword evidence="4" id="KW-0808">Transferase</keyword>
<evidence type="ECO:0000256" key="9">
    <source>
        <dbReference type="SAM" id="Phobius"/>
    </source>
</evidence>
<dbReference type="Proteomes" id="UP000226437">
    <property type="component" value="Unassembled WGS sequence"/>
</dbReference>
<dbReference type="InterPro" id="IPR036890">
    <property type="entry name" value="HATPase_C_sf"/>
</dbReference>
<dbReference type="SUPFAM" id="SSF55874">
    <property type="entry name" value="ATPase domain of HSP90 chaperone/DNA topoisomerase II/histidine kinase"/>
    <property type="match status" value="1"/>
</dbReference>
<dbReference type="Gene3D" id="3.30.565.10">
    <property type="entry name" value="Histidine kinase-like ATPase, C-terminal domain"/>
    <property type="match status" value="1"/>
</dbReference>
<keyword evidence="7" id="KW-0067">ATP-binding</keyword>
<accession>A0A2G0CD80</accession>
<evidence type="ECO:0000256" key="10">
    <source>
        <dbReference type="SAM" id="SignalP"/>
    </source>
</evidence>
<keyword evidence="3" id="KW-0597">Phosphoprotein</keyword>
<organism evidence="12 13">
    <name type="scientific">Neolewinella marina</name>
    <dbReference type="NCBI Taxonomy" id="438751"/>
    <lineage>
        <taxon>Bacteria</taxon>
        <taxon>Pseudomonadati</taxon>
        <taxon>Bacteroidota</taxon>
        <taxon>Saprospiria</taxon>
        <taxon>Saprospirales</taxon>
        <taxon>Lewinellaceae</taxon>
        <taxon>Neolewinella</taxon>
    </lineage>
</organism>
<dbReference type="Pfam" id="PF02518">
    <property type="entry name" value="HATPase_c"/>
    <property type="match status" value="1"/>
</dbReference>
<dbReference type="Pfam" id="PF07568">
    <property type="entry name" value="HisKA_2"/>
    <property type="match status" value="1"/>
</dbReference>
<evidence type="ECO:0000256" key="8">
    <source>
        <dbReference type="SAM" id="MobiDB-lite"/>
    </source>
</evidence>
<keyword evidence="9" id="KW-1133">Transmembrane helix</keyword>
<dbReference type="InterPro" id="IPR011990">
    <property type="entry name" value="TPR-like_helical_dom_sf"/>
</dbReference>
<dbReference type="OrthoDB" id="9767435at2"/>
<evidence type="ECO:0000256" key="6">
    <source>
        <dbReference type="ARBA" id="ARBA00022777"/>
    </source>
</evidence>
<keyword evidence="9" id="KW-0812">Transmembrane</keyword>
<dbReference type="Gene3D" id="1.25.40.10">
    <property type="entry name" value="Tetratricopeptide repeat domain"/>
    <property type="match status" value="1"/>
</dbReference>
<dbReference type="GO" id="GO:0004673">
    <property type="term" value="F:protein histidine kinase activity"/>
    <property type="evidence" value="ECO:0007669"/>
    <property type="project" value="UniProtKB-EC"/>
</dbReference>
<feature type="domain" description="Histidine kinase/HSP90-like ATPase" evidence="11">
    <location>
        <begin position="500"/>
        <end position="599"/>
    </location>
</feature>
<keyword evidence="10" id="KW-0732">Signal</keyword>
<name>A0A2G0CD80_9BACT</name>
<evidence type="ECO:0000256" key="5">
    <source>
        <dbReference type="ARBA" id="ARBA00022741"/>
    </source>
</evidence>
<feature type="transmembrane region" description="Helical" evidence="9">
    <location>
        <begin position="348"/>
        <end position="368"/>
    </location>
</feature>
<sequence>MKIQPVNLLQKLLLSLAVLSAAALSGQSETMWRQLFAAEELISAAKCDSAITTLDNLDASLACDDPEPWERNFRLLIRLKECNALVRARRFGEATEALLHLIDDAQRLQRNSILAEAYIRLAFIHQHQHQPEECRDLLQQADSLIQQHGIRSLVPLLNNRIAGYHRYFGDMDEVEKHARTALTSAEEQNNAHQVALAHFNLSFYYRSTDLQASQRHLEEATDYYYHTGSMGDYFAMTLVLTGLKIESGNMEEALAANDSSLVYAAMVIEKDSTYLNRLYDYRATILKELGQTDSAWHYLKLAHAAELDHVDRMNQQNAVAIEERYDSEKKSLLIAEQSKMLAYERSRVARVILIFVLVVVILVLAYLVTNRVRRSRAALEQQQLTEEKNQQLSESLAQQKLLQGEVHHRVKNNLQIIISLLQMQMKKLNDPVARGQLDAMAGRVYSMAAVHEILYQQGRVGEINFRTYAQKICQHFEMLSELPHASEFDLDVGNHWFNLETAIPLGTMFNELLTNSFKYAVVSGQQLRISVKLTETDDGMFLLEYQDNGPGFSAPSGQQEEGLGSYLIRGMSRQLRGRLEISNQNGANTRIWFRRKNDPAETPKKKRKTRTLVATTTA</sequence>
<dbReference type="AlphaFoldDB" id="A0A2G0CD80"/>
<evidence type="ECO:0000259" key="11">
    <source>
        <dbReference type="SMART" id="SM00387"/>
    </source>
</evidence>
<dbReference type="PANTHER" id="PTHR41523">
    <property type="entry name" value="TWO-COMPONENT SYSTEM SENSOR PROTEIN"/>
    <property type="match status" value="1"/>
</dbReference>
<dbReference type="EC" id="2.7.13.3" evidence="2"/>
<dbReference type="Gene3D" id="3.30.450.20">
    <property type="entry name" value="PAS domain"/>
    <property type="match status" value="1"/>
</dbReference>
<evidence type="ECO:0000256" key="7">
    <source>
        <dbReference type="ARBA" id="ARBA00022840"/>
    </source>
</evidence>
<dbReference type="SUPFAM" id="SSF48452">
    <property type="entry name" value="TPR-like"/>
    <property type="match status" value="1"/>
</dbReference>
<keyword evidence="5" id="KW-0547">Nucleotide-binding</keyword>
<keyword evidence="9" id="KW-0472">Membrane</keyword>
<dbReference type="EMBL" id="PDLO01000006">
    <property type="protein sequence ID" value="PHK97933.1"/>
    <property type="molecule type" value="Genomic_DNA"/>
</dbReference>